<dbReference type="OrthoDB" id="10263264at2759"/>
<keyword evidence="8" id="KW-1185">Reference proteome</keyword>
<feature type="region of interest" description="Disordered" evidence="5">
    <location>
        <begin position="637"/>
        <end position="672"/>
    </location>
</feature>
<dbReference type="EMBL" id="RXIC02000022">
    <property type="protein sequence ID" value="KAB1215410.1"/>
    <property type="molecule type" value="Genomic_DNA"/>
</dbReference>
<dbReference type="GO" id="GO:0000785">
    <property type="term" value="C:chromatin"/>
    <property type="evidence" value="ECO:0007669"/>
    <property type="project" value="TreeGrafter"/>
</dbReference>
<keyword evidence="7" id="KW-0436">Ligase</keyword>
<protein>
    <submittedName>
        <fullName evidence="7">E3 SUMO-protein ligase pli1</fullName>
    </submittedName>
</protein>
<dbReference type="GO" id="GO:0016874">
    <property type="term" value="F:ligase activity"/>
    <property type="evidence" value="ECO:0007669"/>
    <property type="project" value="UniProtKB-KW"/>
</dbReference>
<feature type="domain" description="SP-RING-type" evidence="6">
    <location>
        <begin position="297"/>
        <end position="378"/>
    </location>
</feature>
<feature type="region of interest" description="Disordered" evidence="5">
    <location>
        <begin position="838"/>
        <end position="878"/>
    </location>
</feature>
<feature type="region of interest" description="Disordered" evidence="5">
    <location>
        <begin position="767"/>
        <end position="802"/>
    </location>
</feature>
<dbReference type="PANTHER" id="PTHR10782">
    <property type="entry name" value="ZINC FINGER MIZ DOMAIN-CONTAINING PROTEIN"/>
    <property type="match status" value="1"/>
</dbReference>
<evidence type="ECO:0000256" key="1">
    <source>
        <dbReference type="ARBA" id="ARBA00022723"/>
    </source>
</evidence>
<sequence>MAGGPFAGFAGTSLRPGGPVTSSVNSFRVSAMAERLETHFQPGNRNDPAEFFKLCLALARGIDYAVANNEIPSKAQDLPSLLKKVCQRKSDLLLQAAIMVLMISVKNACKMGWFSEKDTNELSTLANEIGSSFCSLGDVNTGPSDSLSTVGKIMERFYPRMKMGHILASLEVKPGYGVYIIDFHISKNILPPQEKIWFFVAQTDSIETSACIISPPQVSFLLNGIGVDRRTNVQMDTGPQFPTNVTGMLQYGTNLLQAIGQFNGHYIIAVAFISVDLSPDTPMPPDYIQPAVAAVDSDADIIEGPSRISLHCPISYTRIKTPVKGHSCKHLQCFDFGNFLEINLRRPSWRCPHCNQSVCYLDLRLDQNMVKASSYEFLVLREVGENVDEVIISADGSWQAGLKNDDHVEQVQGKTINCQKEKNERQESMGVLNILPNVFDLTEDNDEMEAVTTREMEDRKPLCADLPAAKNLTSLPELNTTNGVNQNVAAVVEDEFWSGVYLSTGSMNSCARSNDQRVGGISESISTNLMGSPALTTAVSPALNQQANLSTSRLRSQCFPSNFQLQQAQYGNSTVDYEYGRFPLMANHASRTPMAVQALPVQSQASNLQQRPRSSLNSQVAPSVAPIADAFHATRGDMERQQHFRAPSSSLQRPPITQNRDHPLSSPFSRLQSGQREYPGLLTDFQNSHLQQALNPRPPQPVVQSSSTIRQSPHLPRTPNQQGGAQGGISQAAGTISHQQTNWLTHPAAGPMARQASAVPILNQTSRTGSVIADGSREGLREQRGNIGGTSQTAIRADSLLDPSLEQNWQPQGRMRGSLSPQNFAAFDQFMILPTPQVQTQTARPPPNPTPAPSVTHQRQAFIANSRNANSPQTPNIQ</sequence>
<evidence type="ECO:0000256" key="5">
    <source>
        <dbReference type="SAM" id="MobiDB-lite"/>
    </source>
</evidence>
<feature type="region of interest" description="Disordered" evidence="5">
    <location>
        <begin position="602"/>
        <end position="623"/>
    </location>
</feature>
<dbReference type="GO" id="GO:0008270">
    <property type="term" value="F:zinc ion binding"/>
    <property type="evidence" value="ECO:0007669"/>
    <property type="project" value="UniProtKB-KW"/>
</dbReference>
<name>A0A6A1VXV7_9ROSI</name>
<dbReference type="Pfam" id="PF02891">
    <property type="entry name" value="zf-MIZ"/>
    <property type="match status" value="1"/>
</dbReference>
<feature type="compositionally biased region" description="Polar residues" evidence="5">
    <location>
        <begin position="602"/>
        <end position="621"/>
    </location>
</feature>
<dbReference type="InterPro" id="IPR013083">
    <property type="entry name" value="Znf_RING/FYVE/PHD"/>
</dbReference>
<keyword evidence="2 4" id="KW-0863">Zinc-finger</keyword>
<evidence type="ECO:0000256" key="3">
    <source>
        <dbReference type="ARBA" id="ARBA00022833"/>
    </source>
</evidence>
<evidence type="ECO:0000313" key="7">
    <source>
        <dbReference type="EMBL" id="KAB1215410.1"/>
    </source>
</evidence>
<dbReference type="Proteomes" id="UP000516437">
    <property type="component" value="Chromosome 4"/>
</dbReference>
<keyword evidence="3" id="KW-0862">Zinc</keyword>
<proteinExistence type="predicted"/>
<dbReference type="CDD" id="cd16650">
    <property type="entry name" value="SP-RING_PIAS-like"/>
    <property type="match status" value="1"/>
</dbReference>
<dbReference type="PROSITE" id="PS51044">
    <property type="entry name" value="ZF_SP_RING"/>
    <property type="match status" value="1"/>
</dbReference>
<feature type="compositionally biased region" description="Polar residues" evidence="5">
    <location>
        <begin position="855"/>
        <end position="878"/>
    </location>
</feature>
<reference evidence="7 8" key="1">
    <citation type="journal article" date="2019" name="Plant Biotechnol. J.">
        <title>The red bayberry genome and genetic basis of sex determination.</title>
        <authorList>
            <person name="Jia H.M."/>
            <person name="Jia H.J."/>
            <person name="Cai Q.L."/>
            <person name="Wang Y."/>
            <person name="Zhao H.B."/>
            <person name="Yang W.F."/>
            <person name="Wang G.Y."/>
            <person name="Li Y.H."/>
            <person name="Zhan D.L."/>
            <person name="Shen Y.T."/>
            <person name="Niu Q.F."/>
            <person name="Chang L."/>
            <person name="Qiu J."/>
            <person name="Zhao L."/>
            <person name="Xie H.B."/>
            <person name="Fu W.Y."/>
            <person name="Jin J."/>
            <person name="Li X.W."/>
            <person name="Jiao Y."/>
            <person name="Zhou C.C."/>
            <person name="Tu T."/>
            <person name="Chai C.Y."/>
            <person name="Gao J.L."/>
            <person name="Fan L.J."/>
            <person name="van de Weg E."/>
            <person name="Wang J.Y."/>
            <person name="Gao Z.S."/>
        </authorList>
    </citation>
    <scope>NUCLEOTIDE SEQUENCE [LARGE SCALE GENOMIC DNA]</scope>
    <source>
        <tissue evidence="7">Leaves</tissue>
    </source>
</reference>
<keyword evidence="1" id="KW-0479">Metal-binding</keyword>
<feature type="compositionally biased region" description="Polar residues" evidence="5">
    <location>
        <begin position="647"/>
        <end position="658"/>
    </location>
</feature>
<evidence type="ECO:0000256" key="4">
    <source>
        <dbReference type="PROSITE-ProRule" id="PRU00452"/>
    </source>
</evidence>
<evidence type="ECO:0000313" key="8">
    <source>
        <dbReference type="Proteomes" id="UP000516437"/>
    </source>
</evidence>
<evidence type="ECO:0000259" key="6">
    <source>
        <dbReference type="PROSITE" id="PS51044"/>
    </source>
</evidence>
<feature type="compositionally biased region" description="Basic and acidic residues" evidence="5">
    <location>
        <begin position="775"/>
        <end position="784"/>
    </location>
</feature>
<accession>A0A6A1VXV7</accession>
<dbReference type="Gene3D" id="3.30.40.10">
    <property type="entry name" value="Zinc/RING finger domain, C3HC4 (zinc finger)"/>
    <property type="match status" value="1"/>
</dbReference>
<dbReference type="InterPro" id="IPR004181">
    <property type="entry name" value="Znf_MIZ"/>
</dbReference>
<dbReference type="AlphaFoldDB" id="A0A6A1VXV7"/>
<dbReference type="GO" id="GO:0061665">
    <property type="term" value="F:SUMO ligase activity"/>
    <property type="evidence" value="ECO:0007669"/>
    <property type="project" value="TreeGrafter"/>
</dbReference>
<feature type="region of interest" description="Disordered" evidence="5">
    <location>
        <begin position="692"/>
        <end position="730"/>
    </location>
</feature>
<evidence type="ECO:0000256" key="2">
    <source>
        <dbReference type="ARBA" id="ARBA00022771"/>
    </source>
</evidence>
<organism evidence="7 8">
    <name type="scientific">Morella rubra</name>
    <name type="common">Chinese bayberry</name>
    <dbReference type="NCBI Taxonomy" id="262757"/>
    <lineage>
        <taxon>Eukaryota</taxon>
        <taxon>Viridiplantae</taxon>
        <taxon>Streptophyta</taxon>
        <taxon>Embryophyta</taxon>
        <taxon>Tracheophyta</taxon>
        <taxon>Spermatophyta</taxon>
        <taxon>Magnoliopsida</taxon>
        <taxon>eudicotyledons</taxon>
        <taxon>Gunneridae</taxon>
        <taxon>Pentapetalae</taxon>
        <taxon>rosids</taxon>
        <taxon>fabids</taxon>
        <taxon>Fagales</taxon>
        <taxon>Myricaceae</taxon>
        <taxon>Morella</taxon>
    </lineage>
</organism>
<comment type="caution">
    <text evidence="7">The sequence shown here is derived from an EMBL/GenBank/DDBJ whole genome shotgun (WGS) entry which is preliminary data.</text>
</comment>
<gene>
    <name evidence="7" type="ORF">CJ030_MR4G025300</name>
</gene>
<dbReference type="GO" id="GO:0016925">
    <property type="term" value="P:protein sumoylation"/>
    <property type="evidence" value="ECO:0007669"/>
    <property type="project" value="UniProtKB-ARBA"/>
</dbReference>
<dbReference type="PANTHER" id="PTHR10782:SF4">
    <property type="entry name" value="TONALLI, ISOFORM E"/>
    <property type="match status" value="1"/>
</dbReference>